<dbReference type="SMART" id="SM00471">
    <property type="entry name" value="HDc"/>
    <property type="match status" value="1"/>
</dbReference>
<dbReference type="GO" id="GO:0004527">
    <property type="term" value="F:exonuclease activity"/>
    <property type="evidence" value="ECO:0007669"/>
    <property type="project" value="UniProtKB-KW"/>
</dbReference>
<name>A0A430AL97_9ENTE</name>
<proteinExistence type="predicted"/>
<gene>
    <name evidence="4" type="ORF">CBF29_12820</name>
</gene>
<dbReference type="GO" id="GO:0031125">
    <property type="term" value="P:rRNA 3'-end processing"/>
    <property type="evidence" value="ECO:0007669"/>
    <property type="project" value="TreeGrafter"/>
</dbReference>
<dbReference type="RefSeq" id="WP_126810105.1">
    <property type="nucleotide sequence ID" value="NZ_NGKA01000031.1"/>
</dbReference>
<dbReference type="FunFam" id="1.10.3210.10:FF:000008">
    <property type="entry name" value="3'-5' exoribonuclease YhaM"/>
    <property type="match status" value="1"/>
</dbReference>
<dbReference type="Pfam" id="PF01966">
    <property type="entry name" value="HD"/>
    <property type="match status" value="1"/>
</dbReference>
<dbReference type="InterPro" id="IPR006674">
    <property type="entry name" value="HD_domain"/>
</dbReference>
<dbReference type="OrthoDB" id="9778453at2"/>
<dbReference type="EMBL" id="NGKA01000031">
    <property type="protein sequence ID" value="RSU08902.1"/>
    <property type="molecule type" value="Genomic_DNA"/>
</dbReference>
<protein>
    <submittedName>
        <fullName evidence="4">3'-5' exonuclease</fullName>
    </submittedName>
</protein>
<dbReference type="InterPro" id="IPR004365">
    <property type="entry name" value="NA-bd_OB_tRNA"/>
</dbReference>
<dbReference type="CDD" id="cd04492">
    <property type="entry name" value="YhaM_OBF_like"/>
    <property type="match status" value="1"/>
</dbReference>
<organism evidence="4 5">
    <name type="scientific">Vagococcus elongatus</name>
    <dbReference type="NCBI Taxonomy" id="180344"/>
    <lineage>
        <taxon>Bacteria</taxon>
        <taxon>Bacillati</taxon>
        <taxon>Bacillota</taxon>
        <taxon>Bacilli</taxon>
        <taxon>Lactobacillales</taxon>
        <taxon>Enterococcaceae</taxon>
        <taxon>Vagococcus</taxon>
    </lineage>
</organism>
<dbReference type="CDD" id="cd00077">
    <property type="entry name" value="HDc"/>
    <property type="match status" value="1"/>
</dbReference>
<keyword evidence="2 4" id="KW-0540">Nuclease</keyword>
<keyword evidence="2 4" id="KW-0269">Exonuclease</keyword>
<accession>A0A430AL97</accession>
<dbReference type="GO" id="GO:0003676">
    <property type="term" value="F:nucleic acid binding"/>
    <property type="evidence" value="ECO:0007669"/>
    <property type="project" value="InterPro"/>
</dbReference>
<dbReference type="SUPFAM" id="SSF109604">
    <property type="entry name" value="HD-domain/PDEase-like"/>
    <property type="match status" value="1"/>
</dbReference>
<dbReference type="PANTHER" id="PTHR37294">
    <property type="entry name" value="3'-5' EXORIBONUCLEASE YHAM"/>
    <property type="match status" value="1"/>
</dbReference>
<sequence length="315" mass="35852">MKKLKELVLDETFEMFVLLKNADVRMAKNGKKFIAFTFQDTSGTIDGKFWDASEEEIKKFSAGRVVLLGGKREAYQGAPQIKILNMRLATETEPDSPSLYMEKAPISREEMEAEFSSAIFEITNANWNRIVRHLFSQYQQQFFEFPAAKRNHHAFAGGLAYHTLSMLRIAKSLTDFYPEINKALLYAGIILHDLGKVIELTGPISTEYTLAGNLLGHLVIVDEEITKTCQTLKIDDRSEDVLILKHLVLSHHGLLEYGSPVRPQILEAEILHQLDNMDASIQMMLGALRSINPGERTERIFGMDNRNFYLPHFND</sequence>
<evidence type="ECO:0000259" key="3">
    <source>
        <dbReference type="PROSITE" id="PS51831"/>
    </source>
</evidence>
<evidence type="ECO:0000256" key="1">
    <source>
        <dbReference type="ARBA" id="ARBA00022801"/>
    </source>
</evidence>
<feature type="domain" description="HD" evidence="3">
    <location>
        <begin position="162"/>
        <end position="280"/>
    </location>
</feature>
<dbReference type="InterPro" id="IPR003607">
    <property type="entry name" value="HD/PDEase_dom"/>
</dbReference>
<reference evidence="4 5" key="1">
    <citation type="submission" date="2017-05" db="EMBL/GenBank/DDBJ databases">
        <title>Vagococcus spp. assemblies.</title>
        <authorList>
            <person name="Gulvik C.A."/>
        </authorList>
    </citation>
    <scope>NUCLEOTIDE SEQUENCE [LARGE SCALE GENOMIC DNA]</scope>
    <source>
        <strain evidence="4 5">CCUG 51432</strain>
    </source>
</reference>
<keyword evidence="5" id="KW-1185">Reference proteome</keyword>
<dbReference type="PROSITE" id="PS51831">
    <property type="entry name" value="HD"/>
    <property type="match status" value="1"/>
</dbReference>
<dbReference type="InterPro" id="IPR050798">
    <property type="entry name" value="YhaM_exoribonuc/phosphodiest"/>
</dbReference>
<dbReference type="Proteomes" id="UP000287605">
    <property type="component" value="Unassembled WGS sequence"/>
</dbReference>
<dbReference type="Gene3D" id="1.10.3210.10">
    <property type="entry name" value="Hypothetical protein af1432"/>
    <property type="match status" value="1"/>
</dbReference>
<dbReference type="AlphaFoldDB" id="A0A430AL97"/>
<evidence type="ECO:0000313" key="5">
    <source>
        <dbReference type="Proteomes" id="UP000287605"/>
    </source>
</evidence>
<evidence type="ECO:0000256" key="2">
    <source>
        <dbReference type="ARBA" id="ARBA00022839"/>
    </source>
</evidence>
<evidence type="ECO:0000313" key="4">
    <source>
        <dbReference type="EMBL" id="RSU08902.1"/>
    </source>
</evidence>
<comment type="caution">
    <text evidence="4">The sequence shown here is derived from an EMBL/GenBank/DDBJ whole genome shotgun (WGS) entry which is preliminary data.</text>
</comment>
<dbReference type="PANTHER" id="PTHR37294:SF1">
    <property type="entry name" value="3'-5' EXORIBONUCLEASE YHAM"/>
    <property type="match status" value="1"/>
</dbReference>
<dbReference type="Pfam" id="PF01336">
    <property type="entry name" value="tRNA_anti-codon"/>
    <property type="match status" value="1"/>
</dbReference>
<keyword evidence="1" id="KW-0378">Hydrolase</keyword>